<keyword evidence="9" id="KW-1278">Translocase</keyword>
<evidence type="ECO:0000256" key="13">
    <source>
        <dbReference type="ARBA" id="ARBA00023075"/>
    </source>
</evidence>
<evidence type="ECO:0000256" key="19">
    <source>
        <dbReference type="SAM" id="SignalP"/>
    </source>
</evidence>
<keyword evidence="12" id="KW-0520">NAD</keyword>
<dbReference type="EC" id="7.1.1.2" evidence="3"/>
<evidence type="ECO:0000256" key="4">
    <source>
        <dbReference type="ARBA" id="ARBA00021008"/>
    </source>
</evidence>
<evidence type="ECO:0000256" key="2">
    <source>
        <dbReference type="ARBA" id="ARBA00007012"/>
    </source>
</evidence>
<keyword evidence="14 21" id="KW-0496">Mitochondrion</keyword>
<comment type="similarity">
    <text evidence="2">Belongs to the complex I subunit 2 family.</text>
</comment>
<accession>G8HTG4</accession>
<reference evidence="21" key="1">
    <citation type="journal article" date="2011" name="BMC Evol. Biol.">
        <title>Ten new complete mitochondrial genomes of pulmonates (Mollusca: Gastropoda) and their impact on phylogenetic relationships.</title>
        <authorList>
            <person name="White T.R."/>
            <person name="Conrad M.M."/>
            <person name="Tseng R."/>
            <person name="Balayan S."/>
            <person name="Golding R."/>
            <person name="de Frias Martins A.M."/>
            <person name="Dayrat B.A."/>
        </authorList>
    </citation>
    <scope>NUCLEOTIDE SEQUENCE</scope>
</reference>
<gene>
    <name evidence="21" type="primary">nad2</name>
</gene>
<evidence type="ECO:0000256" key="15">
    <source>
        <dbReference type="ARBA" id="ARBA00023136"/>
    </source>
</evidence>
<dbReference type="GO" id="GO:0008137">
    <property type="term" value="F:NADH dehydrogenase (ubiquinone) activity"/>
    <property type="evidence" value="ECO:0007669"/>
    <property type="project" value="UniProtKB-EC"/>
</dbReference>
<geneLocation type="mitochondrion" evidence="21"/>
<evidence type="ECO:0000256" key="8">
    <source>
        <dbReference type="ARBA" id="ARBA00022792"/>
    </source>
</evidence>
<dbReference type="Pfam" id="PF00361">
    <property type="entry name" value="Proton_antipo_M"/>
    <property type="match status" value="1"/>
</dbReference>
<reference evidence="21" key="2">
    <citation type="submission" date="2011-08" db="EMBL/GenBank/DDBJ databases">
        <authorList>
            <person name="Dayrat B."/>
        </authorList>
    </citation>
    <scope>NUCLEOTIDE SEQUENCE</scope>
</reference>
<protein>
    <recommendedName>
        <fullName evidence="4">NADH-ubiquinone oxidoreductase chain 2</fullName>
        <ecNumber evidence="3">7.1.1.2</ecNumber>
    </recommendedName>
    <alternativeName>
        <fullName evidence="16">NADH dehydrogenase subunit 2</fullName>
    </alternativeName>
</protein>
<keyword evidence="6" id="KW-0679">Respiratory chain</keyword>
<dbReference type="InterPro" id="IPR001750">
    <property type="entry name" value="ND/Mrp_TM"/>
</dbReference>
<evidence type="ECO:0000256" key="17">
    <source>
        <dbReference type="ARBA" id="ARBA00049551"/>
    </source>
</evidence>
<keyword evidence="10" id="KW-0249">Electron transport</keyword>
<feature type="signal peptide" evidence="19">
    <location>
        <begin position="1"/>
        <end position="22"/>
    </location>
</feature>
<keyword evidence="13" id="KW-0830">Ubiquinone</keyword>
<evidence type="ECO:0000256" key="14">
    <source>
        <dbReference type="ARBA" id="ARBA00023128"/>
    </source>
</evidence>
<evidence type="ECO:0000256" key="6">
    <source>
        <dbReference type="ARBA" id="ARBA00022660"/>
    </source>
</evidence>
<feature type="transmembrane region" description="Helical" evidence="18">
    <location>
        <begin position="217"/>
        <end position="237"/>
    </location>
</feature>
<evidence type="ECO:0000256" key="7">
    <source>
        <dbReference type="ARBA" id="ARBA00022692"/>
    </source>
</evidence>
<feature type="chain" id="PRO_5003510295" description="NADH-ubiquinone oxidoreductase chain 2" evidence="19">
    <location>
        <begin position="23"/>
        <end position="305"/>
    </location>
</feature>
<evidence type="ECO:0000256" key="3">
    <source>
        <dbReference type="ARBA" id="ARBA00012944"/>
    </source>
</evidence>
<feature type="transmembrane region" description="Helical" evidence="18">
    <location>
        <begin position="105"/>
        <end position="124"/>
    </location>
</feature>
<evidence type="ECO:0000256" key="11">
    <source>
        <dbReference type="ARBA" id="ARBA00022989"/>
    </source>
</evidence>
<evidence type="ECO:0000256" key="5">
    <source>
        <dbReference type="ARBA" id="ARBA00022448"/>
    </source>
</evidence>
<evidence type="ECO:0000256" key="1">
    <source>
        <dbReference type="ARBA" id="ARBA00004448"/>
    </source>
</evidence>
<evidence type="ECO:0000256" key="16">
    <source>
        <dbReference type="ARBA" id="ARBA00031028"/>
    </source>
</evidence>
<evidence type="ECO:0000256" key="9">
    <source>
        <dbReference type="ARBA" id="ARBA00022967"/>
    </source>
</evidence>
<dbReference type="InterPro" id="IPR050175">
    <property type="entry name" value="Complex_I_Subunit_2"/>
</dbReference>
<keyword evidence="15 18" id="KW-0472">Membrane</keyword>
<keyword evidence="5" id="KW-0813">Transport</keyword>
<dbReference type="GO" id="GO:0005743">
    <property type="term" value="C:mitochondrial inner membrane"/>
    <property type="evidence" value="ECO:0007669"/>
    <property type="project" value="UniProtKB-SubCell"/>
</dbReference>
<keyword evidence="19" id="KW-0732">Signal</keyword>
<feature type="transmembrane region" description="Helical" evidence="18">
    <location>
        <begin position="144"/>
        <end position="162"/>
    </location>
</feature>
<dbReference type="PANTHER" id="PTHR46552">
    <property type="entry name" value="NADH-UBIQUINONE OXIDOREDUCTASE CHAIN 2"/>
    <property type="match status" value="1"/>
</dbReference>
<feature type="transmembrane region" description="Helical" evidence="18">
    <location>
        <begin position="29"/>
        <end position="46"/>
    </location>
</feature>
<name>G8HTG4_9EUPU</name>
<comment type="catalytic activity">
    <reaction evidence="17">
        <text>a ubiquinone + NADH + 5 H(+)(in) = a ubiquinol + NAD(+) + 4 H(+)(out)</text>
        <dbReference type="Rhea" id="RHEA:29091"/>
        <dbReference type="Rhea" id="RHEA-COMP:9565"/>
        <dbReference type="Rhea" id="RHEA-COMP:9566"/>
        <dbReference type="ChEBI" id="CHEBI:15378"/>
        <dbReference type="ChEBI" id="CHEBI:16389"/>
        <dbReference type="ChEBI" id="CHEBI:17976"/>
        <dbReference type="ChEBI" id="CHEBI:57540"/>
        <dbReference type="ChEBI" id="CHEBI:57945"/>
        <dbReference type="EC" id="7.1.1.2"/>
    </reaction>
</comment>
<keyword evidence="8" id="KW-0999">Mitochondrion inner membrane</keyword>
<keyword evidence="7 18" id="KW-0812">Transmembrane</keyword>
<evidence type="ECO:0000256" key="10">
    <source>
        <dbReference type="ARBA" id="ARBA00022982"/>
    </source>
</evidence>
<feature type="transmembrane region" description="Helical" evidence="18">
    <location>
        <begin position="84"/>
        <end position="100"/>
    </location>
</feature>
<keyword evidence="11 18" id="KW-1133">Transmembrane helix</keyword>
<evidence type="ECO:0000256" key="12">
    <source>
        <dbReference type="ARBA" id="ARBA00023027"/>
    </source>
</evidence>
<evidence type="ECO:0000259" key="20">
    <source>
        <dbReference type="Pfam" id="PF00361"/>
    </source>
</evidence>
<dbReference type="PANTHER" id="PTHR46552:SF1">
    <property type="entry name" value="NADH-UBIQUINONE OXIDOREDUCTASE CHAIN 2"/>
    <property type="match status" value="1"/>
</dbReference>
<proteinExistence type="inferred from homology"/>
<feature type="transmembrane region" description="Helical" evidence="18">
    <location>
        <begin position="282"/>
        <end position="304"/>
    </location>
</feature>
<feature type="transmembrane region" description="Helical" evidence="18">
    <location>
        <begin position="183"/>
        <end position="211"/>
    </location>
</feature>
<comment type="subcellular location">
    <subcellularLocation>
        <location evidence="1">Mitochondrion inner membrane</location>
        <topology evidence="1">Multi-pass membrane protein</topology>
    </subcellularLocation>
</comment>
<dbReference type="GO" id="GO:0006120">
    <property type="term" value="P:mitochondrial electron transport, NADH to ubiquinone"/>
    <property type="evidence" value="ECO:0007669"/>
    <property type="project" value="TreeGrafter"/>
</dbReference>
<feature type="transmembrane region" description="Helical" evidence="18">
    <location>
        <begin position="249"/>
        <end position="270"/>
    </location>
</feature>
<feature type="transmembrane region" description="Helical" evidence="18">
    <location>
        <begin position="58"/>
        <end position="78"/>
    </location>
</feature>
<dbReference type="AlphaFoldDB" id="G8HTG4"/>
<evidence type="ECO:0000313" key="21">
    <source>
        <dbReference type="EMBL" id="AEQ93940.1"/>
    </source>
</evidence>
<evidence type="ECO:0000256" key="18">
    <source>
        <dbReference type="SAM" id="Phobius"/>
    </source>
</evidence>
<sequence length="305" mass="32916">MSASNLLFLVMLILGPLVSVSSSSWPLCWAGMEVGFLGLIPLLLLGSVTSSKEASLKYFCVQALASVFLFLTGGVIFIFHGANIFYALGFILSVSLKLGLFPGHFWVTSVIFGMDWVSCCLVLGPLKIPPFAFLSSFSETYPEYALGVLVLASLSAMMGAFLGNNQTNVRAMIGASSITHTGWMTLGCVFGGLWSYLAIYLVVLFLGLLFLWQKDNLAGALSILSMSGLPPFIMFVAKLTIVANSLNYGASFLFLSLPLLSAVLSLIFYLKFSYSFYLNEKSFPGKASIFALGAVNLLGVIWVIL</sequence>
<organism evidence="21">
    <name type="scientific">Trimusculus reticulatus</name>
    <dbReference type="NCBI Taxonomy" id="981059"/>
    <lineage>
        <taxon>Eukaryota</taxon>
        <taxon>Metazoa</taxon>
        <taxon>Spiralia</taxon>
        <taxon>Lophotrochozoa</taxon>
        <taxon>Mollusca</taxon>
        <taxon>Gastropoda</taxon>
        <taxon>Heterobranchia</taxon>
        <taxon>Euthyneura</taxon>
        <taxon>Panpulmonata</taxon>
        <taxon>Eupulmonata</taxon>
        <taxon>Ellobiida</taxon>
        <taxon>Trimusculoidea</taxon>
        <taxon>Trimusculidae</taxon>
        <taxon>Trimusculus</taxon>
    </lineage>
</organism>
<feature type="domain" description="NADH:quinone oxidoreductase/Mrp antiporter transmembrane" evidence="20">
    <location>
        <begin position="23"/>
        <end position="208"/>
    </location>
</feature>
<dbReference type="EMBL" id="JN632509">
    <property type="protein sequence ID" value="AEQ93940.1"/>
    <property type="molecule type" value="Genomic_DNA"/>
</dbReference>